<protein>
    <recommendedName>
        <fullName evidence="2">histidine kinase</fullName>
        <ecNumber evidence="2">2.7.13.3</ecNumber>
    </recommendedName>
</protein>
<evidence type="ECO:0000313" key="11">
    <source>
        <dbReference type="EMBL" id="TWI84231.1"/>
    </source>
</evidence>
<dbReference type="InterPro" id="IPR036890">
    <property type="entry name" value="HATPase_C_sf"/>
</dbReference>
<evidence type="ECO:0000256" key="6">
    <source>
        <dbReference type="ARBA" id="ARBA00022777"/>
    </source>
</evidence>
<dbReference type="Pfam" id="PF02518">
    <property type="entry name" value="HATPase_c"/>
    <property type="match status" value="1"/>
</dbReference>
<dbReference type="InterPro" id="IPR005467">
    <property type="entry name" value="His_kinase_dom"/>
</dbReference>
<dbReference type="EC" id="2.7.13.3" evidence="2"/>
<evidence type="ECO:0000256" key="3">
    <source>
        <dbReference type="ARBA" id="ARBA00022553"/>
    </source>
</evidence>
<evidence type="ECO:0000256" key="5">
    <source>
        <dbReference type="ARBA" id="ARBA00022741"/>
    </source>
</evidence>
<dbReference type="RefSeq" id="WP_145717772.1">
    <property type="nucleotide sequence ID" value="NZ_BAAAFY010000002.1"/>
</dbReference>
<proteinExistence type="predicted"/>
<keyword evidence="7" id="KW-0067">ATP-binding</keyword>
<keyword evidence="8" id="KW-0902">Two-component regulatory system</keyword>
<keyword evidence="5" id="KW-0547">Nucleotide-binding</keyword>
<dbReference type="Pfam" id="PF13589">
    <property type="entry name" value="HATPase_c_3"/>
    <property type="match status" value="1"/>
</dbReference>
<dbReference type="CDD" id="cd00075">
    <property type="entry name" value="HATPase"/>
    <property type="match status" value="1"/>
</dbReference>
<dbReference type="GO" id="GO:0005524">
    <property type="term" value="F:ATP binding"/>
    <property type="evidence" value="ECO:0007669"/>
    <property type="project" value="UniProtKB-KW"/>
</dbReference>
<keyword evidence="4" id="KW-0808">Transferase</keyword>
<evidence type="ECO:0000313" key="12">
    <source>
        <dbReference type="Proteomes" id="UP000316778"/>
    </source>
</evidence>
<comment type="catalytic activity">
    <reaction evidence="1">
        <text>ATP + protein L-histidine = ADP + protein N-phospho-L-histidine.</text>
        <dbReference type="EC" id="2.7.13.3"/>
    </reaction>
</comment>
<evidence type="ECO:0000259" key="10">
    <source>
        <dbReference type="PROSITE" id="PS50109"/>
    </source>
</evidence>
<dbReference type="InterPro" id="IPR003594">
    <property type="entry name" value="HATPase_dom"/>
</dbReference>
<accession>A0A562SSK6</accession>
<feature type="domain" description="Histidine kinase" evidence="10">
    <location>
        <begin position="542"/>
        <end position="767"/>
    </location>
</feature>
<evidence type="ECO:0000256" key="4">
    <source>
        <dbReference type="ARBA" id="ARBA00022679"/>
    </source>
</evidence>
<dbReference type="PANTHER" id="PTHR43065:SF10">
    <property type="entry name" value="PEROXIDE STRESS-ACTIVATED HISTIDINE KINASE MAK3"/>
    <property type="match status" value="1"/>
</dbReference>
<dbReference type="SUPFAM" id="SSF55874">
    <property type="entry name" value="ATPase domain of HSP90 chaperone/DNA topoisomerase II/histidine kinase"/>
    <property type="match status" value="2"/>
</dbReference>
<sequence length="776" mass="89135">MSTKEELLKLRDEINQQLAELNNNSVAFTVDANIINRLGKELIGRAETGVSELIKNTYDADATFVTVDFVDSNLTGGTLIIDDDGHGMTKENLVKGFMTLSSTSKIHEPISPRFRRQRAGRKGIGRFATQFLGEKLVVITQVESEEFATKITIDWNSYEMDKELSSIENHIEIVAKQKKKGTTLYIEQLRHSWTDAQIRRVFRYISDLLQPTFLSNRSNELNLAKQGDESFLVECYRTENGLRTIIADINKLLYEKCLAEIDGYVTEEGDAYVKVKSTSFQLNDADLEISSSKLNNDIALPYPVLRNVNFKVYYFIYDRYEYYQNGITKQELGRVESLAAEQSGIRVYRNGFRVLPYGEVGDDWLKLDRQTSRMQFELNESTVSFNIPYTNKNFFGFVELIDNEGLLFEETASREGLIENQALEELRDFVRKAVTAGVRRIAPFIYNEKQKRDQKKTEAKTLKAKVEGLQAKIEEFTNEDQQEDDDDDHDTNSNSQQHQNHKDKKKEEIKGLLSELNSDLKVILDEIAMLRILATLGITIGEFTHEIIQFPIFFNSKLQSLFITEADPKKREDLEQVIDKVNHLDTYTSYFNDAVSRNSKRELEFIELRRVIRPFLASTKWDFEHEGINVQEEIRGYEIYTIQMHPSEWHSILLNLYTNSKKALRRAKPPIKKIRIIAGKDDRNVYLEFLDNGDGIPEENKDRVFDAFFTTSSPAGINASLNEQLIGSGLGLKILKDIIAEYNGNIFVANPPEGYNTCIRIEIPKATDEQIKSLQN</sequence>
<evidence type="ECO:0000256" key="1">
    <source>
        <dbReference type="ARBA" id="ARBA00000085"/>
    </source>
</evidence>
<dbReference type="PANTHER" id="PTHR43065">
    <property type="entry name" value="SENSOR HISTIDINE KINASE"/>
    <property type="match status" value="1"/>
</dbReference>
<evidence type="ECO:0000256" key="9">
    <source>
        <dbReference type="SAM" id="MobiDB-lite"/>
    </source>
</evidence>
<dbReference type="GO" id="GO:0000160">
    <property type="term" value="P:phosphorelay signal transduction system"/>
    <property type="evidence" value="ECO:0007669"/>
    <property type="project" value="UniProtKB-KW"/>
</dbReference>
<dbReference type="PROSITE" id="PS50109">
    <property type="entry name" value="HIS_KIN"/>
    <property type="match status" value="1"/>
</dbReference>
<evidence type="ECO:0000256" key="7">
    <source>
        <dbReference type="ARBA" id="ARBA00022840"/>
    </source>
</evidence>
<feature type="region of interest" description="Disordered" evidence="9">
    <location>
        <begin position="473"/>
        <end position="507"/>
    </location>
</feature>
<dbReference type="Gene3D" id="3.30.565.10">
    <property type="entry name" value="Histidine kinase-like ATPase, C-terminal domain"/>
    <property type="match status" value="2"/>
</dbReference>
<name>A0A562SSK6_CHIJA</name>
<dbReference type="InterPro" id="IPR004358">
    <property type="entry name" value="Sig_transdc_His_kin-like_C"/>
</dbReference>
<evidence type="ECO:0000256" key="8">
    <source>
        <dbReference type="ARBA" id="ARBA00023012"/>
    </source>
</evidence>
<dbReference type="OrthoDB" id="9816482at2"/>
<dbReference type="GO" id="GO:0004673">
    <property type="term" value="F:protein histidine kinase activity"/>
    <property type="evidence" value="ECO:0007669"/>
    <property type="project" value="UniProtKB-EC"/>
</dbReference>
<dbReference type="PRINTS" id="PR00344">
    <property type="entry name" value="BCTRLSENSOR"/>
</dbReference>
<dbReference type="AlphaFoldDB" id="A0A562SSK6"/>
<organism evidence="11 12">
    <name type="scientific">Chitinophaga japonensis</name>
    <name type="common">Flexibacter japonensis</name>
    <dbReference type="NCBI Taxonomy" id="104662"/>
    <lineage>
        <taxon>Bacteria</taxon>
        <taxon>Pseudomonadati</taxon>
        <taxon>Bacteroidota</taxon>
        <taxon>Chitinophagia</taxon>
        <taxon>Chitinophagales</taxon>
        <taxon>Chitinophagaceae</taxon>
        <taxon>Chitinophaga</taxon>
    </lineage>
</organism>
<dbReference type="Proteomes" id="UP000316778">
    <property type="component" value="Unassembled WGS sequence"/>
</dbReference>
<dbReference type="EMBL" id="VLLG01000005">
    <property type="protein sequence ID" value="TWI84231.1"/>
    <property type="molecule type" value="Genomic_DNA"/>
</dbReference>
<gene>
    <name evidence="11" type="ORF">LX66_4595</name>
</gene>
<keyword evidence="12" id="KW-1185">Reference proteome</keyword>
<reference evidence="11 12" key="1">
    <citation type="journal article" date="2013" name="Stand. Genomic Sci.">
        <title>Genomic Encyclopedia of Type Strains, Phase I: The one thousand microbial genomes (KMG-I) project.</title>
        <authorList>
            <person name="Kyrpides N.C."/>
            <person name="Woyke T."/>
            <person name="Eisen J.A."/>
            <person name="Garrity G."/>
            <person name="Lilburn T.G."/>
            <person name="Beck B.J."/>
            <person name="Whitman W.B."/>
            <person name="Hugenholtz P."/>
            <person name="Klenk H.P."/>
        </authorList>
    </citation>
    <scope>NUCLEOTIDE SEQUENCE [LARGE SCALE GENOMIC DNA]</scope>
    <source>
        <strain evidence="11 12">DSM 13484</strain>
    </source>
</reference>
<dbReference type="SMART" id="SM00387">
    <property type="entry name" value="HATPase_c"/>
    <property type="match status" value="1"/>
</dbReference>
<keyword evidence="6 11" id="KW-0418">Kinase</keyword>
<feature type="compositionally biased region" description="Acidic residues" evidence="9">
    <location>
        <begin position="476"/>
        <end position="489"/>
    </location>
</feature>
<keyword evidence="3" id="KW-0597">Phosphoprotein</keyword>
<comment type="caution">
    <text evidence="11">The sequence shown here is derived from an EMBL/GenBank/DDBJ whole genome shotgun (WGS) entry which is preliminary data.</text>
</comment>
<evidence type="ECO:0000256" key="2">
    <source>
        <dbReference type="ARBA" id="ARBA00012438"/>
    </source>
</evidence>